<keyword evidence="2" id="KW-1185">Reference proteome</keyword>
<sequence>EGKHPSLPIAFIQQGEPSLVKPERVLSCGRIGGKGGAIMTGLEGIGHKSFKSLEIGFNRLFAFN</sequence>
<feature type="non-terminal residue" evidence="1">
    <location>
        <position position="1"/>
    </location>
</feature>
<accession>A0A392R075</accession>
<evidence type="ECO:0000313" key="2">
    <source>
        <dbReference type="Proteomes" id="UP000265520"/>
    </source>
</evidence>
<comment type="caution">
    <text evidence="1">The sequence shown here is derived from an EMBL/GenBank/DDBJ whole genome shotgun (WGS) entry which is preliminary data.</text>
</comment>
<dbReference type="Proteomes" id="UP000265520">
    <property type="component" value="Unassembled WGS sequence"/>
</dbReference>
<reference evidence="1 2" key="1">
    <citation type="journal article" date="2018" name="Front. Plant Sci.">
        <title>Red Clover (Trifolium pratense) and Zigzag Clover (T. medium) - A Picture of Genomic Similarities and Differences.</title>
        <authorList>
            <person name="Dluhosova J."/>
            <person name="Istvanek J."/>
            <person name="Nedelnik J."/>
            <person name="Repkova J."/>
        </authorList>
    </citation>
    <scope>NUCLEOTIDE SEQUENCE [LARGE SCALE GENOMIC DNA]</scope>
    <source>
        <strain evidence="2">cv. 10/8</strain>
        <tissue evidence="1">Leaf</tissue>
    </source>
</reference>
<evidence type="ECO:0000313" key="1">
    <source>
        <dbReference type="EMBL" id="MCI29206.1"/>
    </source>
</evidence>
<proteinExistence type="predicted"/>
<organism evidence="1 2">
    <name type="scientific">Trifolium medium</name>
    <dbReference type="NCBI Taxonomy" id="97028"/>
    <lineage>
        <taxon>Eukaryota</taxon>
        <taxon>Viridiplantae</taxon>
        <taxon>Streptophyta</taxon>
        <taxon>Embryophyta</taxon>
        <taxon>Tracheophyta</taxon>
        <taxon>Spermatophyta</taxon>
        <taxon>Magnoliopsida</taxon>
        <taxon>eudicotyledons</taxon>
        <taxon>Gunneridae</taxon>
        <taxon>Pentapetalae</taxon>
        <taxon>rosids</taxon>
        <taxon>fabids</taxon>
        <taxon>Fabales</taxon>
        <taxon>Fabaceae</taxon>
        <taxon>Papilionoideae</taxon>
        <taxon>50 kb inversion clade</taxon>
        <taxon>NPAAA clade</taxon>
        <taxon>Hologalegina</taxon>
        <taxon>IRL clade</taxon>
        <taxon>Trifolieae</taxon>
        <taxon>Trifolium</taxon>
    </lineage>
</organism>
<dbReference type="AlphaFoldDB" id="A0A392R075"/>
<name>A0A392R075_9FABA</name>
<protein>
    <submittedName>
        <fullName evidence="1">Uncharacterized protein</fullName>
    </submittedName>
</protein>
<dbReference type="EMBL" id="LXQA010171028">
    <property type="protein sequence ID" value="MCI29206.1"/>
    <property type="molecule type" value="Genomic_DNA"/>
</dbReference>